<accession>A0A0F9D6V6</accession>
<gene>
    <name evidence="1" type="ORF">LCGC14_2582220</name>
</gene>
<name>A0A0F9D6V6_9ZZZZ</name>
<comment type="caution">
    <text evidence="1">The sequence shown here is derived from an EMBL/GenBank/DDBJ whole genome shotgun (WGS) entry which is preliminary data.</text>
</comment>
<reference evidence="1" key="1">
    <citation type="journal article" date="2015" name="Nature">
        <title>Complex archaea that bridge the gap between prokaryotes and eukaryotes.</title>
        <authorList>
            <person name="Spang A."/>
            <person name="Saw J.H."/>
            <person name="Jorgensen S.L."/>
            <person name="Zaremba-Niedzwiedzka K."/>
            <person name="Martijn J."/>
            <person name="Lind A.E."/>
            <person name="van Eijk R."/>
            <person name="Schleper C."/>
            <person name="Guy L."/>
            <person name="Ettema T.J."/>
        </authorList>
    </citation>
    <scope>NUCLEOTIDE SEQUENCE</scope>
</reference>
<dbReference type="EMBL" id="LAZR01043137">
    <property type="protein sequence ID" value="KKL07818.1"/>
    <property type="molecule type" value="Genomic_DNA"/>
</dbReference>
<proteinExistence type="predicted"/>
<sequence>MKILIERKLGFEFITKSNPDKKVVNLIQDYPFAFGQFTITSNDEKFREIFEPGTVPYEKKF</sequence>
<dbReference type="AlphaFoldDB" id="A0A0F9D6V6"/>
<evidence type="ECO:0000313" key="1">
    <source>
        <dbReference type="EMBL" id="KKL07818.1"/>
    </source>
</evidence>
<protein>
    <submittedName>
        <fullName evidence="1">Uncharacterized protein</fullName>
    </submittedName>
</protein>
<organism evidence="1">
    <name type="scientific">marine sediment metagenome</name>
    <dbReference type="NCBI Taxonomy" id="412755"/>
    <lineage>
        <taxon>unclassified sequences</taxon>
        <taxon>metagenomes</taxon>
        <taxon>ecological metagenomes</taxon>
    </lineage>
</organism>